<dbReference type="Gramene" id="PHT68076">
    <property type="protein sequence ID" value="PHT68076"/>
    <property type="gene ID" value="T459_27563"/>
</dbReference>
<dbReference type="InterPro" id="IPR000194">
    <property type="entry name" value="ATPase_F1/V1/A1_a/bsu_nucl-bd"/>
</dbReference>
<keyword evidence="4" id="KW-0547">Nucleotide-binding</keyword>
<dbReference type="EMBL" id="AYRZ02000011">
    <property type="protein sequence ID" value="PHT68076.1"/>
    <property type="molecule type" value="Genomic_DNA"/>
</dbReference>
<comment type="subcellular location">
    <subcellularLocation>
        <location evidence="1">Membrane</location>
    </subcellularLocation>
</comment>
<evidence type="ECO:0000256" key="5">
    <source>
        <dbReference type="ARBA" id="ARBA00022781"/>
    </source>
</evidence>
<dbReference type="InterPro" id="IPR027417">
    <property type="entry name" value="P-loop_NTPase"/>
</dbReference>
<dbReference type="GO" id="GO:0045259">
    <property type="term" value="C:proton-transporting ATP synthase complex"/>
    <property type="evidence" value="ECO:0007669"/>
    <property type="project" value="UniProtKB-KW"/>
</dbReference>
<dbReference type="InterPro" id="IPR020003">
    <property type="entry name" value="ATPase_a/bsu_AS"/>
</dbReference>
<keyword evidence="8" id="KW-0472">Membrane</keyword>
<keyword evidence="14" id="KW-1185">Reference proteome</keyword>
<proteinExistence type="inferred from homology"/>
<protein>
    <submittedName>
        <fullName evidence="13">ATP synthase subunit alpha, chloroplastic</fullName>
    </submittedName>
</protein>
<evidence type="ECO:0000256" key="3">
    <source>
        <dbReference type="ARBA" id="ARBA00022448"/>
    </source>
</evidence>
<evidence type="ECO:0000256" key="2">
    <source>
        <dbReference type="ARBA" id="ARBA00008936"/>
    </source>
</evidence>
<dbReference type="GO" id="GO:0005739">
    <property type="term" value="C:mitochondrion"/>
    <property type="evidence" value="ECO:0007669"/>
    <property type="project" value="UniProtKB-ARBA"/>
</dbReference>
<organism evidence="13 14">
    <name type="scientific">Capsicum annuum</name>
    <name type="common">Capsicum pepper</name>
    <dbReference type="NCBI Taxonomy" id="4072"/>
    <lineage>
        <taxon>Eukaryota</taxon>
        <taxon>Viridiplantae</taxon>
        <taxon>Streptophyta</taxon>
        <taxon>Embryophyta</taxon>
        <taxon>Tracheophyta</taxon>
        <taxon>Spermatophyta</taxon>
        <taxon>Magnoliopsida</taxon>
        <taxon>eudicotyledons</taxon>
        <taxon>Gunneridae</taxon>
        <taxon>Pentapetalae</taxon>
        <taxon>asterids</taxon>
        <taxon>lamiids</taxon>
        <taxon>Solanales</taxon>
        <taxon>Solanaceae</taxon>
        <taxon>Solanoideae</taxon>
        <taxon>Capsiceae</taxon>
        <taxon>Capsicum</taxon>
    </lineage>
</organism>
<dbReference type="Gene3D" id="3.40.50.12240">
    <property type="match status" value="1"/>
</dbReference>
<evidence type="ECO:0000256" key="6">
    <source>
        <dbReference type="ARBA" id="ARBA00022840"/>
    </source>
</evidence>
<evidence type="ECO:0000256" key="9">
    <source>
        <dbReference type="ARBA" id="ARBA00023196"/>
    </source>
</evidence>
<reference evidence="13 14" key="1">
    <citation type="journal article" date="2014" name="Nat. Genet.">
        <title>Genome sequence of the hot pepper provides insights into the evolution of pungency in Capsicum species.</title>
        <authorList>
            <person name="Kim S."/>
            <person name="Park M."/>
            <person name="Yeom S.I."/>
            <person name="Kim Y.M."/>
            <person name="Lee J.M."/>
            <person name="Lee H.A."/>
            <person name="Seo E."/>
            <person name="Choi J."/>
            <person name="Cheong K."/>
            <person name="Kim K.T."/>
            <person name="Jung K."/>
            <person name="Lee G.W."/>
            <person name="Oh S.K."/>
            <person name="Bae C."/>
            <person name="Kim S.B."/>
            <person name="Lee H.Y."/>
            <person name="Kim S.Y."/>
            <person name="Kim M.S."/>
            <person name="Kang B.C."/>
            <person name="Jo Y.D."/>
            <person name="Yang H.B."/>
            <person name="Jeong H.J."/>
            <person name="Kang W.H."/>
            <person name="Kwon J.K."/>
            <person name="Shin C."/>
            <person name="Lim J.Y."/>
            <person name="Park J.H."/>
            <person name="Huh J.H."/>
            <person name="Kim J.S."/>
            <person name="Kim B.D."/>
            <person name="Cohen O."/>
            <person name="Paran I."/>
            <person name="Suh M.C."/>
            <person name="Lee S.B."/>
            <person name="Kim Y.K."/>
            <person name="Shin Y."/>
            <person name="Noh S.J."/>
            <person name="Park J."/>
            <person name="Seo Y.S."/>
            <person name="Kwon S.Y."/>
            <person name="Kim H.A."/>
            <person name="Park J.M."/>
            <person name="Kim H.J."/>
            <person name="Choi S.B."/>
            <person name="Bosland P.W."/>
            <person name="Reeves G."/>
            <person name="Jo S.H."/>
            <person name="Lee B.W."/>
            <person name="Cho H.T."/>
            <person name="Choi H.S."/>
            <person name="Lee M.S."/>
            <person name="Yu Y."/>
            <person name="Do Choi Y."/>
            <person name="Park B.S."/>
            <person name="van Deynze A."/>
            <person name="Ashrafi H."/>
            <person name="Hill T."/>
            <person name="Kim W.T."/>
            <person name="Pai H.S."/>
            <person name="Ahn H.K."/>
            <person name="Yeam I."/>
            <person name="Giovannoni J.J."/>
            <person name="Rose J.K."/>
            <person name="Sorensen I."/>
            <person name="Lee S.J."/>
            <person name="Kim R.W."/>
            <person name="Choi I.Y."/>
            <person name="Choi B.S."/>
            <person name="Lim J.S."/>
            <person name="Lee Y.H."/>
            <person name="Choi D."/>
        </authorList>
    </citation>
    <scope>NUCLEOTIDE SEQUENCE [LARGE SCALE GENOMIC DNA]</scope>
    <source>
        <strain evidence="14">cv. CM334</strain>
    </source>
</reference>
<keyword evidence="5" id="KW-0375">Hydrogen ion transport</keyword>
<comment type="similarity">
    <text evidence="2">Belongs to the ATPase alpha/beta chains family.</text>
</comment>
<evidence type="ECO:0000256" key="10">
    <source>
        <dbReference type="ARBA" id="ARBA00023310"/>
    </source>
</evidence>
<dbReference type="Pfam" id="PF05919">
    <property type="entry name" value="Mitovir_RNA_pol"/>
    <property type="match status" value="1"/>
</dbReference>
<dbReference type="Proteomes" id="UP000222542">
    <property type="component" value="Unassembled WGS sequence"/>
</dbReference>
<evidence type="ECO:0000259" key="12">
    <source>
        <dbReference type="Pfam" id="PF00006"/>
    </source>
</evidence>
<dbReference type="FunFam" id="3.40.50.300:FF:002432">
    <property type="entry name" value="ATP synthase subunit alpha, mitochondrial"/>
    <property type="match status" value="1"/>
</dbReference>
<dbReference type="GO" id="GO:0015986">
    <property type="term" value="P:proton motive force-driven ATP synthesis"/>
    <property type="evidence" value="ECO:0000318"/>
    <property type="project" value="GO_Central"/>
</dbReference>
<dbReference type="AlphaFoldDB" id="A0A2G2YEB3"/>
<feature type="compositionally biased region" description="Polar residues" evidence="11">
    <location>
        <begin position="680"/>
        <end position="690"/>
    </location>
</feature>
<reference evidence="13 14" key="2">
    <citation type="journal article" date="2017" name="Genome Biol.">
        <title>New reference genome sequences of hot pepper reveal the massive evolution of plant disease-resistance genes by retroduplication.</title>
        <authorList>
            <person name="Kim S."/>
            <person name="Park J."/>
            <person name="Yeom S.I."/>
            <person name="Kim Y.M."/>
            <person name="Seo E."/>
            <person name="Kim K.T."/>
            <person name="Kim M.S."/>
            <person name="Lee J.M."/>
            <person name="Cheong K."/>
            <person name="Shin H.S."/>
            <person name="Kim S.B."/>
            <person name="Han K."/>
            <person name="Lee J."/>
            <person name="Park M."/>
            <person name="Lee H.A."/>
            <person name="Lee H.Y."/>
            <person name="Lee Y."/>
            <person name="Oh S."/>
            <person name="Lee J.H."/>
            <person name="Choi E."/>
            <person name="Choi E."/>
            <person name="Lee S.E."/>
            <person name="Jeon J."/>
            <person name="Kim H."/>
            <person name="Choi G."/>
            <person name="Song H."/>
            <person name="Lee J."/>
            <person name="Lee S.C."/>
            <person name="Kwon J.K."/>
            <person name="Lee H.Y."/>
            <person name="Koo N."/>
            <person name="Hong Y."/>
            <person name="Kim R.W."/>
            <person name="Kang W.H."/>
            <person name="Huh J.H."/>
            <person name="Kang B.C."/>
            <person name="Yang T.J."/>
            <person name="Lee Y.H."/>
            <person name="Bennetzen J.L."/>
            <person name="Choi D."/>
        </authorList>
    </citation>
    <scope>NUCLEOTIDE SEQUENCE [LARGE SCALE GENOMIC DNA]</scope>
    <source>
        <strain evidence="14">cv. CM334</strain>
    </source>
</reference>
<evidence type="ECO:0000256" key="4">
    <source>
        <dbReference type="ARBA" id="ARBA00022741"/>
    </source>
</evidence>
<keyword evidence="9" id="KW-0139">CF(1)</keyword>
<accession>A0A2G2YEB3</accession>
<name>A0A2G2YEB3_CAPAN</name>
<keyword evidence="7" id="KW-0406">Ion transport</keyword>
<feature type="domain" description="ATPase F1/V1/A1 complex alpha/beta subunit nucleotide-binding" evidence="12">
    <location>
        <begin position="500"/>
        <end position="660"/>
    </location>
</feature>
<evidence type="ECO:0000256" key="1">
    <source>
        <dbReference type="ARBA" id="ARBA00004370"/>
    </source>
</evidence>
<dbReference type="GO" id="GO:0005524">
    <property type="term" value="F:ATP binding"/>
    <property type="evidence" value="ECO:0000318"/>
    <property type="project" value="GO_Central"/>
</dbReference>
<dbReference type="InterPro" id="IPR005294">
    <property type="entry name" value="ATP_synth_F1_asu"/>
</dbReference>
<dbReference type="STRING" id="4072.A0A2G2YEB3"/>
<dbReference type="GO" id="GO:0043531">
    <property type="term" value="F:ADP binding"/>
    <property type="evidence" value="ECO:0000318"/>
    <property type="project" value="GO_Central"/>
</dbReference>
<dbReference type="PANTHER" id="PTHR48082:SF2">
    <property type="entry name" value="ATP SYNTHASE SUBUNIT ALPHA, MITOCHONDRIAL"/>
    <property type="match status" value="1"/>
</dbReference>
<keyword evidence="10" id="KW-0066">ATP synthesis</keyword>
<dbReference type="PANTHER" id="PTHR48082">
    <property type="entry name" value="ATP SYNTHASE SUBUNIT ALPHA, MITOCHONDRIAL"/>
    <property type="match status" value="1"/>
</dbReference>
<keyword evidence="3" id="KW-0813">Transport</keyword>
<evidence type="ECO:0000256" key="7">
    <source>
        <dbReference type="ARBA" id="ARBA00023065"/>
    </source>
</evidence>
<feature type="region of interest" description="Disordered" evidence="11">
    <location>
        <begin position="679"/>
        <end position="701"/>
    </location>
</feature>
<evidence type="ECO:0000256" key="8">
    <source>
        <dbReference type="ARBA" id="ARBA00023136"/>
    </source>
</evidence>
<sequence>MEVLSLLQTDGTFNQEFPLSLLREGKKNEYYSFDLKSATDHWPLSVMFTLMSCMFGPTLASSIVNSSLGLNTFLVGKPIMKRMSEYRILLDKLGVIISEAKSIISEIGCIEFAKRFWVKSMQIDLFLVSLQLFLSCRMTIGLYSIRNKYPAAYCKPNWSHPLPLEWWIGRFGNLNPYLKGNIVDYLRRELKPKEIHLFPEEMVFDKECYILEHTVILNWVKLWLKWCHWYYMIALSEEASIDKMMDVSMCSTAWKISNKDFDLIKWIYGGISRGDFMMAPVDLPSPVKGRRSSGPSCVELGLLTGFAEDGISYPMSLARLLGTFGLGFLRPIQKSEVPSIEEAGERALVEEGSLVKGTKFRAQRSPLILSQTTSFWEEVYRLIQVEADSLVSIQKLHNGWARGSIFQYYPENQRANEKGLEGENSVCHLNQSLYELKQPSRNGFAKLASVDAGFFQSQVLLVDFQLIASTYRLSELGKKVLEGYDSMEILGIGHWMGIRAIEEWQAPTKERGVMEYTIVVAKTVDSPNTLQYLAPYIGAALAEYFLYRERHTLIIYDDLSKQAQAYRQMSLLLRRPPGHESYLGDVFYLYSRLLERAAKFSLSLGEGSMTALPIVETQSGDVLTYIPTNVISITDGQIFLFADLFNFRIRPAINVGISLSRVGSVAQIKAMKQVADGSSVGRSTSNTQFHVGSGGKKESSPSSICGVKQASHFFHYVPFEVDAPEGTLEGCSAAGLAAEGGLIIESVLVLGSRFLSFTESGIADSSASATVAAPVPAKALSSATAKVLVAIPAKPATASANQLPNHRLPLLTTGT</sequence>
<dbReference type="GO" id="GO:0046933">
    <property type="term" value="F:proton-transporting ATP synthase activity, rotational mechanism"/>
    <property type="evidence" value="ECO:0007669"/>
    <property type="project" value="InterPro"/>
</dbReference>
<dbReference type="InterPro" id="IPR008686">
    <property type="entry name" value="RNA_pol_mitovir"/>
</dbReference>
<comment type="caution">
    <text evidence="13">The sequence shown here is derived from an EMBL/GenBank/DDBJ whole genome shotgun (WGS) entry which is preliminary data.</text>
</comment>
<dbReference type="Pfam" id="PF00006">
    <property type="entry name" value="ATP-synt_ab"/>
    <property type="match status" value="1"/>
</dbReference>
<dbReference type="SUPFAM" id="SSF52540">
    <property type="entry name" value="P-loop containing nucleoside triphosphate hydrolases"/>
    <property type="match status" value="1"/>
</dbReference>
<evidence type="ECO:0000313" key="13">
    <source>
        <dbReference type="EMBL" id="PHT68076.1"/>
    </source>
</evidence>
<evidence type="ECO:0000313" key="14">
    <source>
        <dbReference type="Proteomes" id="UP000222542"/>
    </source>
</evidence>
<gene>
    <name evidence="13" type="ORF">T459_27563</name>
</gene>
<dbReference type="PROSITE" id="PS00152">
    <property type="entry name" value="ATPASE_ALPHA_BETA"/>
    <property type="match status" value="1"/>
</dbReference>
<keyword evidence="6" id="KW-0067">ATP-binding</keyword>
<evidence type="ECO:0000256" key="11">
    <source>
        <dbReference type="SAM" id="MobiDB-lite"/>
    </source>
</evidence>